<feature type="domain" description="Thiolase C-terminal" evidence="7">
    <location>
        <begin position="235"/>
        <end position="356"/>
    </location>
</feature>
<dbReference type="InterPro" id="IPR002155">
    <property type="entry name" value="Thiolase"/>
</dbReference>
<dbReference type="InterPro" id="IPR016039">
    <property type="entry name" value="Thiolase-like"/>
</dbReference>
<accession>A0A6I4MLH7</accession>
<feature type="compositionally biased region" description="Low complexity" evidence="5">
    <location>
        <begin position="126"/>
        <end position="138"/>
    </location>
</feature>
<dbReference type="Pfam" id="PF02803">
    <property type="entry name" value="Thiolase_C"/>
    <property type="match status" value="1"/>
</dbReference>
<dbReference type="AlphaFoldDB" id="A0A6I4MLH7"/>
<evidence type="ECO:0000313" key="9">
    <source>
        <dbReference type="Proteomes" id="UP000462055"/>
    </source>
</evidence>
<evidence type="ECO:0000256" key="5">
    <source>
        <dbReference type="SAM" id="MobiDB-lite"/>
    </source>
</evidence>
<dbReference type="Proteomes" id="UP000462055">
    <property type="component" value="Unassembled WGS sequence"/>
</dbReference>
<evidence type="ECO:0000256" key="1">
    <source>
        <dbReference type="ARBA" id="ARBA00010982"/>
    </source>
</evidence>
<dbReference type="PIRSF" id="PIRSF000429">
    <property type="entry name" value="Ac-CoA_Ac_transf"/>
    <property type="match status" value="1"/>
</dbReference>
<name>A0A6I4MLH7_9ACTN</name>
<dbReference type="SUPFAM" id="SSF53901">
    <property type="entry name" value="Thiolase-like"/>
    <property type="match status" value="1"/>
</dbReference>
<evidence type="ECO:0000313" key="8">
    <source>
        <dbReference type="EMBL" id="MWA04827.1"/>
    </source>
</evidence>
<dbReference type="PANTHER" id="PTHR43365:SF1">
    <property type="entry name" value="ACETYL-COA C-ACYLTRANSFERASE"/>
    <property type="match status" value="1"/>
</dbReference>
<evidence type="ECO:0000259" key="7">
    <source>
        <dbReference type="Pfam" id="PF02803"/>
    </source>
</evidence>
<comment type="caution">
    <text evidence="8">The sequence shown here is derived from an EMBL/GenBank/DDBJ whole genome shotgun (WGS) entry which is preliminary data.</text>
</comment>
<dbReference type="GO" id="GO:0016747">
    <property type="term" value="F:acyltransferase activity, transferring groups other than amino-acyl groups"/>
    <property type="evidence" value="ECO:0007669"/>
    <property type="project" value="InterPro"/>
</dbReference>
<sequence length="357" mass="36299">MNKALILDAVRSPLGKAGPGGMFSDVSAADLLGQTVRALLSEAAVEPREVDALFVACPRQPDAIVRTAADNAGIAEHARIVTVPGGNAAGQEVVNQAAQAIASGAADLVVAAGVESTTSPRGSGPETEAATGRTGTRTRSTAAAAASIAEKWGLSGADLDAFAVRSRARAAACSPGDFLEEIAHIAIANPAAQPLVVRTDETLDGNAVNGHEAASADGAAAVLLVSERAVRLGMRPRAAIRAFCHTAGDPDEPMLSGAIAATEMVLRLSGLRVGQFDHYEVLEEFAAVPLAWQAEFGVDSRMLNPRGGALALGHPVGASGCRMMATMLNALEATGGRLGLQMTAEPGGATVMTVVER</sequence>
<evidence type="ECO:0000256" key="3">
    <source>
        <dbReference type="ARBA" id="ARBA00023315"/>
    </source>
</evidence>
<dbReference type="PROSITE" id="PS00737">
    <property type="entry name" value="THIOLASE_2"/>
    <property type="match status" value="1"/>
</dbReference>
<proteinExistence type="inferred from homology"/>
<organism evidence="8 9">
    <name type="scientific">Actinomadura physcomitrii</name>
    <dbReference type="NCBI Taxonomy" id="2650748"/>
    <lineage>
        <taxon>Bacteria</taxon>
        <taxon>Bacillati</taxon>
        <taxon>Actinomycetota</taxon>
        <taxon>Actinomycetes</taxon>
        <taxon>Streptosporangiales</taxon>
        <taxon>Thermomonosporaceae</taxon>
        <taxon>Actinomadura</taxon>
    </lineage>
</organism>
<keyword evidence="3 4" id="KW-0012">Acyltransferase</keyword>
<evidence type="ECO:0000259" key="6">
    <source>
        <dbReference type="Pfam" id="PF00108"/>
    </source>
</evidence>
<dbReference type="RefSeq" id="WP_151597332.1">
    <property type="nucleotide sequence ID" value="NZ_WBMS02000031.1"/>
</dbReference>
<dbReference type="Pfam" id="PF00108">
    <property type="entry name" value="Thiolase_N"/>
    <property type="match status" value="1"/>
</dbReference>
<feature type="domain" description="Thiolase N-terminal" evidence="6">
    <location>
        <begin position="5"/>
        <end position="207"/>
    </location>
</feature>
<dbReference type="InterPro" id="IPR020613">
    <property type="entry name" value="Thiolase_CS"/>
</dbReference>
<keyword evidence="2 4" id="KW-0808">Transferase</keyword>
<evidence type="ECO:0000256" key="4">
    <source>
        <dbReference type="RuleBase" id="RU003557"/>
    </source>
</evidence>
<feature type="region of interest" description="Disordered" evidence="5">
    <location>
        <begin position="115"/>
        <end position="138"/>
    </location>
</feature>
<dbReference type="PANTHER" id="PTHR43365">
    <property type="entry name" value="BLR7806 PROTEIN"/>
    <property type="match status" value="1"/>
</dbReference>
<protein>
    <submittedName>
        <fullName evidence="8">Steroid 3-ketoacyl-CoA thiolase</fullName>
    </submittedName>
</protein>
<dbReference type="InterPro" id="IPR020617">
    <property type="entry name" value="Thiolase_C"/>
</dbReference>
<dbReference type="EMBL" id="WBMS02000031">
    <property type="protein sequence ID" value="MWA04827.1"/>
    <property type="molecule type" value="Genomic_DNA"/>
</dbReference>
<keyword evidence="9" id="KW-1185">Reference proteome</keyword>
<evidence type="ECO:0000256" key="2">
    <source>
        <dbReference type="ARBA" id="ARBA00022679"/>
    </source>
</evidence>
<gene>
    <name evidence="8" type="ORF">F8568_031550</name>
</gene>
<reference evidence="8" key="1">
    <citation type="submission" date="2019-12" db="EMBL/GenBank/DDBJ databases">
        <title>Actinomadura physcomitrii sp. nov., a novel actinomycete isolated from moss [Physcomitrium sphaericum (Ludw) Fuernr].</title>
        <authorList>
            <person name="Zhuang X."/>
        </authorList>
    </citation>
    <scope>NUCLEOTIDE SEQUENCE [LARGE SCALE GENOMIC DNA]</scope>
    <source>
        <strain evidence="8">LD22</strain>
    </source>
</reference>
<dbReference type="InterPro" id="IPR020616">
    <property type="entry name" value="Thiolase_N"/>
</dbReference>
<comment type="similarity">
    <text evidence="1 4">Belongs to the thiolase-like superfamily. Thiolase family.</text>
</comment>
<dbReference type="Gene3D" id="3.40.47.10">
    <property type="match status" value="2"/>
</dbReference>